<dbReference type="Proteomes" id="UP000005317">
    <property type="component" value="Unassembled WGS sequence"/>
</dbReference>
<dbReference type="EMBL" id="JH651384">
    <property type="protein sequence ID" value="EIJ36301.1"/>
    <property type="molecule type" value="Genomic_DNA"/>
</dbReference>
<organism evidence="3 4">
    <name type="scientific">Thiothrix nivea (strain ATCC 35100 / DSM 5205 / JP2)</name>
    <dbReference type="NCBI Taxonomy" id="870187"/>
    <lineage>
        <taxon>Bacteria</taxon>
        <taxon>Pseudomonadati</taxon>
        <taxon>Pseudomonadota</taxon>
        <taxon>Gammaproteobacteria</taxon>
        <taxon>Thiotrichales</taxon>
        <taxon>Thiotrichaceae</taxon>
        <taxon>Thiothrix</taxon>
    </lineage>
</organism>
<gene>
    <name evidence="3" type="ORF">Thini_3800</name>
</gene>
<accession>A0A656HH03</accession>
<dbReference type="PANTHER" id="PTHR37549:SF1">
    <property type="entry name" value="LIPOPROTEIN LPRI"/>
    <property type="match status" value="1"/>
</dbReference>
<evidence type="ECO:0000256" key="1">
    <source>
        <dbReference type="SAM" id="SignalP"/>
    </source>
</evidence>
<dbReference type="Pfam" id="PF07007">
    <property type="entry name" value="LprI"/>
    <property type="match status" value="1"/>
</dbReference>
<keyword evidence="4" id="KW-1185">Reference proteome</keyword>
<dbReference type="AlphaFoldDB" id="A0A656HH03"/>
<evidence type="ECO:0000259" key="2">
    <source>
        <dbReference type="Pfam" id="PF07007"/>
    </source>
</evidence>
<feature type="signal peptide" evidence="1">
    <location>
        <begin position="1"/>
        <end position="22"/>
    </location>
</feature>
<dbReference type="RefSeq" id="WP_002710178.1">
    <property type="nucleotide sequence ID" value="NZ_JH651384.1"/>
</dbReference>
<feature type="domain" description="Lysozyme inhibitor LprI-like N-terminal" evidence="2">
    <location>
        <begin position="29"/>
        <end position="93"/>
    </location>
</feature>
<dbReference type="InterPro" id="IPR009739">
    <property type="entry name" value="LprI-like_N"/>
</dbReference>
<evidence type="ECO:0000313" key="4">
    <source>
        <dbReference type="Proteomes" id="UP000005317"/>
    </source>
</evidence>
<protein>
    <recommendedName>
        <fullName evidence="2">Lysozyme inhibitor LprI-like N-terminal domain-containing protein</fullName>
    </recommendedName>
</protein>
<name>A0A656HH03_THINJ</name>
<dbReference type="InterPro" id="IPR052755">
    <property type="entry name" value="Lysozyme_Inhibitor_LprI"/>
</dbReference>
<feature type="chain" id="PRO_5024811263" description="Lysozyme inhibitor LprI-like N-terminal domain-containing protein" evidence="1">
    <location>
        <begin position="23"/>
        <end position="118"/>
    </location>
</feature>
<dbReference type="GO" id="GO:0005576">
    <property type="term" value="C:extracellular region"/>
    <property type="evidence" value="ECO:0007669"/>
    <property type="project" value="TreeGrafter"/>
</dbReference>
<dbReference type="PANTHER" id="PTHR37549">
    <property type="entry name" value="LIPOPROTEIN LPRI"/>
    <property type="match status" value="1"/>
</dbReference>
<reference evidence="4" key="1">
    <citation type="journal article" date="2011" name="Stand. Genomic Sci.">
        <title>Genome sequence of the filamentous, gliding Thiothrix nivea neotype strain (JP2(T)).</title>
        <authorList>
            <person name="Lapidus A."/>
            <person name="Nolan M."/>
            <person name="Lucas S."/>
            <person name="Glavina Del Rio T."/>
            <person name="Tice H."/>
            <person name="Cheng J.F."/>
            <person name="Tapia R."/>
            <person name="Han C."/>
            <person name="Goodwin L."/>
            <person name="Pitluck S."/>
            <person name="Liolios K."/>
            <person name="Pagani I."/>
            <person name="Ivanova N."/>
            <person name="Huntemann M."/>
            <person name="Mavromatis K."/>
            <person name="Mikhailova N."/>
            <person name="Pati A."/>
            <person name="Chen A."/>
            <person name="Palaniappan K."/>
            <person name="Land M."/>
            <person name="Brambilla E.M."/>
            <person name="Rohde M."/>
            <person name="Abt B."/>
            <person name="Verbarg S."/>
            <person name="Goker M."/>
            <person name="Bristow J."/>
            <person name="Eisen J.A."/>
            <person name="Markowitz V."/>
            <person name="Hugenholtz P."/>
            <person name="Kyrpides N.C."/>
            <person name="Klenk H.P."/>
            <person name="Woyke T."/>
        </authorList>
    </citation>
    <scope>NUCLEOTIDE SEQUENCE [LARGE SCALE GENOMIC DNA]</scope>
    <source>
        <strain evidence="4">ATCC 35100 / DSM 5205 / JP2</strain>
    </source>
</reference>
<dbReference type="OrthoDB" id="5565855at2"/>
<keyword evidence="1" id="KW-0732">Signal</keyword>
<sequence precursor="true">MKKVAMMCVTAMAVFAMSAASADCTLGWCKANTLSATEKLICADAGLQAADNLMDSLYQEVMSYKGKPGHEGMWSGEVQSDQQDWLKSRNQLSAKNPLMDSYLQRIGELQTTLKSMSQ</sequence>
<evidence type="ECO:0000313" key="3">
    <source>
        <dbReference type="EMBL" id="EIJ36301.1"/>
    </source>
</evidence>
<proteinExistence type="predicted"/>